<reference evidence="3 4" key="1">
    <citation type="submission" date="2023-06" db="EMBL/GenBank/DDBJ databases">
        <authorList>
            <person name="Ye Y.-Q."/>
            <person name="Du Z.-J."/>
        </authorList>
    </citation>
    <scope>NUCLEOTIDE SEQUENCE [LARGE SCALE GENOMIC DNA]</scope>
    <source>
        <strain evidence="3 4">SDUM287046</strain>
    </source>
</reference>
<feature type="domain" description="DUF7507" evidence="2">
    <location>
        <begin position="132"/>
        <end position="240"/>
    </location>
</feature>
<dbReference type="NCBIfam" id="TIGR01451">
    <property type="entry name" value="B_ant_repeat"/>
    <property type="match status" value="6"/>
</dbReference>
<accession>A0ABT8DKJ0</accession>
<proteinExistence type="predicted"/>
<feature type="domain" description="DUF7507" evidence="2">
    <location>
        <begin position="388"/>
        <end position="491"/>
    </location>
</feature>
<evidence type="ECO:0000256" key="1">
    <source>
        <dbReference type="SAM" id="MobiDB-lite"/>
    </source>
</evidence>
<protein>
    <submittedName>
        <fullName evidence="3">Gliding motility-associated C-terminal domain-containing protein</fullName>
    </submittedName>
</protein>
<sequence>MCQNPAIAIVKTGIFNDENQNNCSDVDETITYTFTITNEGNVSLRFVEVNDPMIAIITGPTGDTDADGELDVTETWTFTGIYNITQEDIDAGEVINQASVKALSPMDELVTDLSDESSVLENDPTIIELCQEPAIAIVKTGIFNDEDQNGCSNIDETISYTFTVTNEGNVSLGNVSVTDPLIATITGPTGDTDGDGELDVTETWIYTGTYAISQNDIDAGEVINQATATGTAPDATIVTDLSDESSVLENDPTVIELCQNPVIAIVKSGTFNDENQNGCSDVEETISYTFTVTNEGNVSLNNVMVTDPLIATIAGPTGDTNSDGQLDVTETWTYTGDYAITQSDIDAGEVINQATAEATAPDSTIVSDLSDESSVLENDPTIIDLCQNPAIALIKTGIVEDTNGNGCADVDETITYTFTVLNLGNVTLSDVAITDPLVTVNGGPITMAPGTSDGTTFTASYTITQADIDAGFVENQATVTGTDPSGNTVSDLSDDNSELEDDPTITELCQNPAIALIKVGVPSDENGNGCADLGETIVYSFRVKNTGNVALTNVSVTDPLVTVIGGPINLVSGEEDITTFSAVYTITQSDVDNGFIINQATVEGTKPNGELISDLSDDNSYLENDPTITDLCENNPSISLEKTGEFNDEDGNGSTDVGETISYNFAVTNTGNVTLYNIMIADPLPGIEITGGPIAQLEPGETDSTTFTATYVITQQDIDNGEVVNQATVTAEDEDGTVVTDDSDDPTDPTNTDNNGDGEPDDPTVIVLPEVLGATFEIYNGITPNGDNMNDFFWIKGIHNYPNNNVKIFNRWGILVYETDGYGQGDDDSINTFKGVSDGRVTVDKNEELPTGTYFYILTFQGENPGKDSYNGYLYINR</sequence>
<evidence type="ECO:0000259" key="2">
    <source>
        <dbReference type="Pfam" id="PF24346"/>
    </source>
</evidence>
<dbReference type="EMBL" id="JAUGQQ010000014">
    <property type="protein sequence ID" value="MDN3725349.1"/>
    <property type="molecule type" value="Genomic_DNA"/>
</dbReference>
<dbReference type="PANTHER" id="PTHR34819">
    <property type="entry name" value="LARGE CYSTEINE-RICH PERIPLASMIC PROTEIN OMCB"/>
    <property type="match status" value="1"/>
</dbReference>
<keyword evidence="4" id="KW-1185">Reference proteome</keyword>
<dbReference type="Pfam" id="PF13585">
    <property type="entry name" value="CHU_C"/>
    <property type="match status" value="1"/>
</dbReference>
<feature type="domain" description="DUF7507" evidence="2">
    <location>
        <begin position="4"/>
        <end position="112"/>
    </location>
</feature>
<dbReference type="InterPro" id="IPR055354">
    <property type="entry name" value="DUF7507"/>
</dbReference>
<feature type="region of interest" description="Disordered" evidence="1">
    <location>
        <begin position="732"/>
        <end position="763"/>
    </location>
</feature>
<dbReference type="Pfam" id="PF24346">
    <property type="entry name" value="DUF7507"/>
    <property type="match status" value="6"/>
</dbReference>
<name>A0ABT8DKJ0_9FLAO</name>
<evidence type="ECO:0000313" key="4">
    <source>
        <dbReference type="Proteomes" id="UP001244787"/>
    </source>
</evidence>
<dbReference type="InterPro" id="IPR047589">
    <property type="entry name" value="DUF11_rpt"/>
</dbReference>
<comment type="caution">
    <text evidence="3">The sequence shown here is derived from an EMBL/GenBank/DDBJ whole genome shotgun (WGS) entry which is preliminary data.</text>
</comment>
<feature type="domain" description="DUF7507" evidence="2">
    <location>
        <begin position="511"/>
        <end position="614"/>
    </location>
</feature>
<feature type="domain" description="DUF7507" evidence="2">
    <location>
        <begin position="260"/>
        <end position="368"/>
    </location>
</feature>
<feature type="compositionally biased region" description="Acidic residues" evidence="1">
    <location>
        <begin position="732"/>
        <end position="747"/>
    </location>
</feature>
<organism evidence="3 4">
    <name type="scientific">Aequorivita aurantiaca</name>
    <dbReference type="NCBI Taxonomy" id="3053356"/>
    <lineage>
        <taxon>Bacteria</taxon>
        <taxon>Pseudomonadati</taxon>
        <taxon>Bacteroidota</taxon>
        <taxon>Flavobacteriia</taxon>
        <taxon>Flavobacteriales</taxon>
        <taxon>Flavobacteriaceae</taxon>
        <taxon>Aequorivita</taxon>
    </lineage>
</organism>
<dbReference type="InterPro" id="IPR051172">
    <property type="entry name" value="Chlamydia_OmcB"/>
</dbReference>
<evidence type="ECO:0000313" key="3">
    <source>
        <dbReference type="EMBL" id="MDN3725349.1"/>
    </source>
</evidence>
<dbReference type="Proteomes" id="UP001244787">
    <property type="component" value="Unassembled WGS sequence"/>
</dbReference>
<dbReference type="RefSeq" id="WP_290255442.1">
    <property type="nucleotide sequence ID" value="NZ_JAUGQQ010000014.1"/>
</dbReference>
<feature type="domain" description="DUF7507" evidence="2">
    <location>
        <begin position="635"/>
        <end position="741"/>
    </location>
</feature>
<dbReference type="PANTHER" id="PTHR34819:SF3">
    <property type="entry name" value="CELL SURFACE PROTEIN"/>
    <property type="match status" value="1"/>
</dbReference>
<gene>
    <name evidence="3" type="ORF">QRD02_13255</name>
</gene>